<proteinExistence type="predicted"/>
<comment type="caution">
    <text evidence="1">The sequence shown here is derived from an EMBL/GenBank/DDBJ whole genome shotgun (WGS) entry which is preliminary data.</text>
</comment>
<evidence type="ECO:0000313" key="2">
    <source>
        <dbReference type="Proteomes" id="UP000604825"/>
    </source>
</evidence>
<gene>
    <name evidence="1" type="ORF">NCGR_LOCUS52984</name>
</gene>
<dbReference type="InterPro" id="IPR008930">
    <property type="entry name" value="Terpenoid_cyclase/PrenylTrfase"/>
</dbReference>
<dbReference type="GO" id="GO:0005811">
    <property type="term" value="C:lipid droplet"/>
    <property type="evidence" value="ECO:0007669"/>
    <property type="project" value="InterPro"/>
</dbReference>
<dbReference type="PANTHER" id="PTHR11764">
    <property type="entry name" value="TERPENE CYCLASE/MUTASE FAMILY MEMBER"/>
    <property type="match status" value="1"/>
</dbReference>
<sequence>MWRLKIGEGGGPWMQTVSDFHGRQVWEFDPDAGTDEERVKVEQLRRVFTENPFRRREPQDLLMRMQYVRIYDMMMVVSACSSLDKNICMRICPRPPPR</sequence>
<dbReference type="GO" id="GO:0016866">
    <property type="term" value="F:intramolecular transferase activity"/>
    <property type="evidence" value="ECO:0007669"/>
    <property type="project" value="InterPro"/>
</dbReference>
<dbReference type="Proteomes" id="UP000604825">
    <property type="component" value="Unassembled WGS sequence"/>
</dbReference>
<dbReference type="AlphaFoldDB" id="A0A811RIN3"/>
<dbReference type="PANTHER" id="PTHR11764:SF89">
    <property type="entry name" value="TERPENE CYCLASE_MUTASE FAMILY MEMBER"/>
    <property type="match status" value="1"/>
</dbReference>
<dbReference type="OrthoDB" id="21502at2759"/>
<evidence type="ECO:0000313" key="1">
    <source>
        <dbReference type="EMBL" id="CAD6269682.1"/>
    </source>
</evidence>
<dbReference type="EMBL" id="CAJGYO010000015">
    <property type="protein sequence ID" value="CAD6269682.1"/>
    <property type="molecule type" value="Genomic_DNA"/>
</dbReference>
<reference evidence="1" key="1">
    <citation type="submission" date="2020-10" db="EMBL/GenBank/DDBJ databases">
        <authorList>
            <person name="Han B."/>
            <person name="Lu T."/>
            <person name="Zhao Q."/>
            <person name="Huang X."/>
            <person name="Zhao Y."/>
        </authorList>
    </citation>
    <scope>NUCLEOTIDE SEQUENCE</scope>
</reference>
<accession>A0A811RIN3</accession>
<keyword evidence="2" id="KW-1185">Reference proteome</keyword>
<protein>
    <submittedName>
        <fullName evidence="1">Uncharacterized protein</fullName>
    </submittedName>
</protein>
<name>A0A811RIN3_9POAL</name>
<dbReference type="GO" id="GO:0016104">
    <property type="term" value="P:triterpenoid biosynthetic process"/>
    <property type="evidence" value="ECO:0007669"/>
    <property type="project" value="InterPro"/>
</dbReference>
<organism evidence="1 2">
    <name type="scientific">Miscanthus lutarioriparius</name>
    <dbReference type="NCBI Taxonomy" id="422564"/>
    <lineage>
        <taxon>Eukaryota</taxon>
        <taxon>Viridiplantae</taxon>
        <taxon>Streptophyta</taxon>
        <taxon>Embryophyta</taxon>
        <taxon>Tracheophyta</taxon>
        <taxon>Spermatophyta</taxon>
        <taxon>Magnoliopsida</taxon>
        <taxon>Liliopsida</taxon>
        <taxon>Poales</taxon>
        <taxon>Poaceae</taxon>
        <taxon>PACMAD clade</taxon>
        <taxon>Panicoideae</taxon>
        <taxon>Andropogonodae</taxon>
        <taxon>Andropogoneae</taxon>
        <taxon>Saccharinae</taxon>
        <taxon>Miscanthus</taxon>
    </lineage>
</organism>
<dbReference type="InterPro" id="IPR018333">
    <property type="entry name" value="Squalene_cyclase"/>
</dbReference>
<dbReference type="SUPFAM" id="SSF48239">
    <property type="entry name" value="Terpenoid cyclases/Protein prenyltransferases"/>
    <property type="match status" value="1"/>
</dbReference>